<keyword evidence="12" id="KW-1133">Transmembrane helix</keyword>
<dbReference type="InterPro" id="IPR005467">
    <property type="entry name" value="His_kinase_dom"/>
</dbReference>
<dbReference type="Gene3D" id="3.30.565.10">
    <property type="entry name" value="Histidine kinase-like ATPase, C-terminal domain"/>
    <property type="match status" value="1"/>
</dbReference>
<dbReference type="Proteomes" id="UP000261905">
    <property type="component" value="Unassembled WGS sequence"/>
</dbReference>
<sequence length="503" mass="55726">MRAHNGIFLRKLRPGSLRLQLLVRSLLVLAALFILIGTLQFLFMRDFLYRNKAEALNAQLMSLPPELFRLDGKEPGIRHHGKVRPDSPLLFQPGFSLIIIDSAGEAQAVTEEGSLDSRETPLLGIKGYSEIRKKLQAGERPDYQLITADNGTQYMAVFRKASRPGDKDGSLLQAAVETESLRKQLLIQVAIFAALAAAALIAGLLLYLPLLRRTLHPLSKVVRAAELTDAGSLNTRLPERQGQSEIDFLSEAFNSMLVRLDTAFEQERATNKRMRRFIADASHELRTPLTSLHGFIEVLLRGAAADREQLMRALASMKTESERVNKLVEDLLQLVRLEQTAPLKLEPARLDLLLKEMEPQLALLAGNRLCVVRVTNKVTALIDRDKLKQVVLNLFHNAVQYTDAETGVIEIILGDSGEVAHLEVRDNGPGIAPAHLAHIFERFYRGDESRSRARGGTGLGLAITQSIIEAHHGHIGVDSRIGEGTSFLISLPLSYDQTTDSCE</sequence>
<dbReference type="FunFam" id="3.30.565.10:FF:000006">
    <property type="entry name" value="Sensor histidine kinase WalK"/>
    <property type="match status" value="1"/>
</dbReference>
<accession>A0A371PIP2</accession>
<keyword evidence="7" id="KW-0547">Nucleotide-binding</keyword>
<dbReference type="SMART" id="SM00387">
    <property type="entry name" value="HATPase_c"/>
    <property type="match status" value="1"/>
</dbReference>
<dbReference type="PANTHER" id="PTHR45453:SF1">
    <property type="entry name" value="PHOSPHATE REGULON SENSOR PROTEIN PHOR"/>
    <property type="match status" value="1"/>
</dbReference>
<evidence type="ECO:0000256" key="12">
    <source>
        <dbReference type="SAM" id="Phobius"/>
    </source>
</evidence>
<dbReference type="Gene3D" id="1.10.287.130">
    <property type="match status" value="1"/>
</dbReference>
<dbReference type="OrthoDB" id="335833at2"/>
<evidence type="ECO:0000259" key="14">
    <source>
        <dbReference type="PROSITE" id="PS50885"/>
    </source>
</evidence>
<dbReference type="InterPro" id="IPR003660">
    <property type="entry name" value="HAMP_dom"/>
</dbReference>
<dbReference type="GO" id="GO:0016036">
    <property type="term" value="P:cellular response to phosphate starvation"/>
    <property type="evidence" value="ECO:0007669"/>
    <property type="project" value="TreeGrafter"/>
</dbReference>
<evidence type="ECO:0000256" key="1">
    <source>
        <dbReference type="ARBA" id="ARBA00000085"/>
    </source>
</evidence>
<dbReference type="InterPro" id="IPR036097">
    <property type="entry name" value="HisK_dim/P_sf"/>
</dbReference>
<dbReference type="Pfam" id="PF02518">
    <property type="entry name" value="HATPase_c"/>
    <property type="match status" value="1"/>
</dbReference>
<keyword evidence="12" id="KW-0812">Transmembrane</keyword>
<dbReference type="InterPro" id="IPR004358">
    <property type="entry name" value="Sig_transdc_His_kin-like_C"/>
</dbReference>
<dbReference type="RefSeq" id="WP_116042640.1">
    <property type="nucleotide sequence ID" value="NZ_QUBQ01000001.1"/>
</dbReference>
<dbReference type="SMART" id="SM00388">
    <property type="entry name" value="HisKA"/>
    <property type="match status" value="1"/>
</dbReference>
<dbReference type="Pfam" id="PF00512">
    <property type="entry name" value="HisKA"/>
    <property type="match status" value="1"/>
</dbReference>
<dbReference type="InterPro" id="IPR003661">
    <property type="entry name" value="HisK_dim/P_dom"/>
</dbReference>
<comment type="catalytic activity">
    <reaction evidence="1">
        <text>ATP + protein L-histidine = ADP + protein N-phospho-L-histidine.</text>
        <dbReference type="EC" id="2.7.13.3"/>
    </reaction>
</comment>
<proteinExistence type="predicted"/>
<evidence type="ECO:0000256" key="11">
    <source>
        <dbReference type="ARBA" id="ARBA00023136"/>
    </source>
</evidence>
<dbReference type="InterPro" id="IPR003594">
    <property type="entry name" value="HATPase_dom"/>
</dbReference>
<evidence type="ECO:0000256" key="2">
    <source>
        <dbReference type="ARBA" id="ARBA00004651"/>
    </source>
</evidence>
<dbReference type="CDD" id="cd06225">
    <property type="entry name" value="HAMP"/>
    <property type="match status" value="1"/>
</dbReference>
<dbReference type="GO" id="GO:0000155">
    <property type="term" value="F:phosphorelay sensor kinase activity"/>
    <property type="evidence" value="ECO:0007669"/>
    <property type="project" value="InterPro"/>
</dbReference>
<feature type="transmembrane region" description="Helical" evidence="12">
    <location>
        <begin position="185"/>
        <end position="210"/>
    </location>
</feature>
<gene>
    <name evidence="15" type="ORF">DX130_02755</name>
</gene>
<comment type="caution">
    <text evidence="15">The sequence shown here is derived from an EMBL/GenBank/DDBJ whole genome shotgun (WGS) entry which is preliminary data.</text>
</comment>
<dbReference type="SMART" id="SM00304">
    <property type="entry name" value="HAMP"/>
    <property type="match status" value="1"/>
</dbReference>
<dbReference type="PRINTS" id="PR00344">
    <property type="entry name" value="BCTRLSENSOR"/>
</dbReference>
<dbReference type="SUPFAM" id="SSF158472">
    <property type="entry name" value="HAMP domain-like"/>
    <property type="match status" value="1"/>
</dbReference>
<feature type="domain" description="Histidine kinase" evidence="13">
    <location>
        <begin position="280"/>
        <end position="495"/>
    </location>
</feature>
<dbReference type="CDD" id="cd00075">
    <property type="entry name" value="HATPase"/>
    <property type="match status" value="1"/>
</dbReference>
<keyword evidence="11 12" id="KW-0472">Membrane</keyword>
<dbReference type="PROSITE" id="PS50109">
    <property type="entry name" value="HIS_KIN"/>
    <property type="match status" value="1"/>
</dbReference>
<name>A0A371PIP2_9BACL</name>
<evidence type="ECO:0000256" key="4">
    <source>
        <dbReference type="ARBA" id="ARBA00022475"/>
    </source>
</evidence>
<dbReference type="GO" id="GO:0005524">
    <property type="term" value="F:ATP binding"/>
    <property type="evidence" value="ECO:0007669"/>
    <property type="project" value="UniProtKB-KW"/>
</dbReference>
<keyword evidence="16" id="KW-1185">Reference proteome</keyword>
<dbReference type="EMBL" id="QUBQ01000001">
    <property type="protein sequence ID" value="REK76003.1"/>
    <property type="molecule type" value="Genomic_DNA"/>
</dbReference>
<feature type="transmembrane region" description="Helical" evidence="12">
    <location>
        <begin position="21"/>
        <end position="43"/>
    </location>
</feature>
<keyword evidence="10" id="KW-0902">Two-component regulatory system</keyword>
<evidence type="ECO:0000256" key="10">
    <source>
        <dbReference type="ARBA" id="ARBA00023012"/>
    </source>
</evidence>
<dbReference type="FunFam" id="1.10.287.130:FF:000001">
    <property type="entry name" value="Two-component sensor histidine kinase"/>
    <property type="match status" value="1"/>
</dbReference>
<dbReference type="GO" id="GO:0005886">
    <property type="term" value="C:plasma membrane"/>
    <property type="evidence" value="ECO:0007669"/>
    <property type="project" value="UniProtKB-SubCell"/>
</dbReference>
<evidence type="ECO:0000256" key="5">
    <source>
        <dbReference type="ARBA" id="ARBA00022553"/>
    </source>
</evidence>
<evidence type="ECO:0000259" key="13">
    <source>
        <dbReference type="PROSITE" id="PS50109"/>
    </source>
</evidence>
<evidence type="ECO:0000256" key="7">
    <source>
        <dbReference type="ARBA" id="ARBA00022741"/>
    </source>
</evidence>
<dbReference type="InterPro" id="IPR050351">
    <property type="entry name" value="BphY/WalK/GraS-like"/>
</dbReference>
<keyword evidence="4" id="KW-1003">Cell membrane</keyword>
<dbReference type="InterPro" id="IPR036890">
    <property type="entry name" value="HATPase_C_sf"/>
</dbReference>
<evidence type="ECO:0000313" key="16">
    <source>
        <dbReference type="Proteomes" id="UP000261905"/>
    </source>
</evidence>
<evidence type="ECO:0000256" key="3">
    <source>
        <dbReference type="ARBA" id="ARBA00012438"/>
    </source>
</evidence>
<dbReference type="Pfam" id="PF00672">
    <property type="entry name" value="HAMP"/>
    <property type="match status" value="1"/>
</dbReference>
<dbReference type="SUPFAM" id="SSF47384">
    <property type="entry name" value="Homodimeric domain of signal transducing histidine kinase"/>
    <property type="match status" value="1"/>
</dbReference>
<evidence type="ECO:0000256" key="8">
    <source>
        <dbReference type="ARBA" id="ARBA00022777"/>
    </source>
</evidence>
<evidence type="ECO:0000256" key="9">
    <source>
        <dbReference type="ARBA" id="ARBA00022840"/>
    </source>
</evidence>
<keyword evidence="8" id="KW-0418">Kinase</keyword>
<protein>
    <recommendedName>
        <fullName evidence="3">histidine kinase</fullName>
        <ecNumber evidence="3">2.7.13.3</ecNumber>
    </recommendedName>
</protein>
<keyword evidence="9" id="KW-0067">ATP-binding</keyword>
<keyword evidence="6" id="KW-0808">Transferase</keyword>
<dbReference type="GO" id="GO:0004721">
    <property type="term" value="F:phosphoprotein phosphatase activity"/>
    <property type="evidence" value="ECO:0007669"/>
    <property type="project" value="TreeGrafter"/>
</dbReference>
<reference evidence="15 16" key="1">
    <citation type="submission" date="2018-08" db="EMBL/GenBank/DDBJ databases">
        <title>Paenibacillus sp. M4BSY-1, whole genome shotgun sequence.</title>
        <authorList>
            <person name="Tuo L."/>
        </authorList>
    </citation>
    <scope>NUCLEOTIDE SEQUENCE [LARGE SCALE GENOMIC DNA]</scope>
    <source>
        <strain evidence="15 16">M4BSY-1</strain>
    </source>
</reference>
<feature type="domain" description="HAMP" evidence="14">
    <location>
        <begin position="212"/>
        <end position="265"/>
    </location>
</feature>
<evidence type="ECO:0000256" key="6">
    <source>
        <dbReference type="ARBA" id="ARBA00022679"/>
    </source>
</evidence>
<keyword evidence="5" id="KW-0597">Phosphoprotein</keyword>
<dbReference type="SUPFAM" id="SSF55874">
    <property type="entry name" value="ATPase domain of HSP90 chaperone/DNA topoisomerase II/histidine kinase"/>
    <property type="match status" value="1"/>
</dbReference>
<comment type="subcellular location">
    <subcellularLocation>
        <location evidence="2">Cell membrane</location>
        <topology evidence="2">Multi-pass membrane protein</topology>
    </subcellularLocation>
</comment>
<evidence type="ECO:0000313" key="15">
    <source>
        <dbReference type="EMBL" id="REK76003.1"/>
    </source>
</evidence>
<dbReference type="CDD" id="cd00082">
    <property type="entry name" value="HisKA"/>
    <property type="match status" value="1"/>
</dbReference>
<organism evidence="15 16">
    <name type="scientific">Paenibacillus paeoniae</name>
    <dbReference type="NCBI Taxonomy" id="2292705"/>
    <lineage>
        <taxon>Bacteria</taxon>
        <taxon>Bacillati</taxon>
        <taxon>Bacillota</taxon>
        <taxon>Bacilli</taxon>
        <taxon>Bacillales</taxon>
        <taxon>Paenibacillaceae</taxon>
        <taxon>Paenibacillus</taxon>
    </lineage>
</organism>
<dbReference type="PROSITE" id="PS50885">
    <property type="entry name" value="HAMP"/>
    <property type="match status" value="1"/>
</dbReference>
<dbReference type="EC" id="2.7.13.3" evidence="3"/>
<dbReference type="Gene3D" id="6.10.340.10">
    <property type="match status" value="1"/>
</dbReference>
<dbReference type="PANTHER" id="PTHR45453">
    <property type="entry name" value="PHOSPHATE REGULON SENSOR PROTEIN PHOR"/>
    <property type="match status" value="1"/>
</dbReference>
<dbReference type="AlphaFoldDB" id="A0A371PIP2"/>